<feature type="domain" description="Cation/H+ exchanger transmembrane" evidence="11">
    <location>
        <begin position="12"/>
        <end position="408"/>
    </location>
</feature>
<dbReference type="RefSeq" id="WP_078256897.1">
    <property type="nucleotide sequence ID" value="NZ_CP018906.1"/>
</dbReference>
<dbReference type="OrthoDB" id="9809206at2"/>
<name>A0A1S6QGW8_9LACO</name>
<gene>
    <name evidence="12" type="ORF">PL11_002430</name>
</gene>
<dbReference type="GO" id="GO:0098719">
    <property type="term" value="P:sodium ion import across plasma membrane"/>
    <property type="evidence" value="ECO:0007669"/>
    <property type="project" value="TreeGrafter"/>
</dbReference>
<dbReference type="InterPro" id="IPR006153">
    <property type="entry name" value="Cation/H_exchanger_TM"/>
</dbReference>
<evidence type="ECO:0000256" key="3">
    <source>
        <dbReference type="ARBA" id="ARBA00022475"/>
    </source>
</evidence>
<feature type="transmembrane region" description="Helical" evidence="10">
    <location>
        <begin position="386"/>
        <end position="408"/>
    </location>
</feature>
<dbReference type="PANTHER" id="PTHR10110:SF86">
    <property type="entry name" value="SODIUM_HYDROGEN EXCHANGER 7"/>
    <property type="match status" value="1"/>
</dbReference>
<keyword evidence="7" id="KW-0406">Ion transport</keyword>
<keyword evidence="6" id="KW-0915">Sodium</keyword>
<reference evidence="12 13" key="1">
    <citation type="journal article" date="2015" name="Genome Announc.">
        <title>Genome Sequence of Lactobacillus curieae CCTCC M 2011381T, a Novel Producer of Gamma-aminobutyric Acid.</title>
        <authorList>
            <person name="Wang Y."/>
            <person name="Wang Y."/>
            <person name="Lang C."/>
            <person name="Wei D."/>
            <person name="Xu P."/>
            <person name="Xie J."/>
        </authorList>
    </citation>
    <scope>NUCLEOTIDE SEQUENCE [LARGE SCALE GENOMIC DNA]</scope>
    <source>
        <strain evidence="12 13">CCTCC M 2011381</strain>
    </source>
</reference>
<evidence type="ECO:0000256" key="2">
    <source>
        <dbReference type="ARBA" id="ARBA00022448"/>
    </source>
</evidence>
<proteinExistence type="predicted"/>
<keyword evidence="3" id="KW-1003">Cell membrane</keyword>
<feature type="transmembrane region" description="Helical" evidence="10">
    <location>
        <begin position="152"/>
        <end position="171"/>
    </location>
</feature>
<evidence type="ECO:0000256" key="8">
    <source>
        <dbReference type="ARBA" id="ARBA00023136"/>
    </source>
</evidence>
<evidence type="ECO:0000259" key="11">
    <source>
        <dbReference type="Pfam" id="PF00999"/>
    </source>
</evidence>
<dbReference type="GO" id="GO:0051453">
    <property type="term" value="P:regulation of intracellular pH"/>
    <property type="evidence" value="ECO:0007669"/>
    <property type="project" value="TreeGrafter"/>
</dbReference>
<dbReference type="EMBL" id="CP018906">
    <property type="protein sequence ID" value="AQW20850.1"/>
    <property type="molecule type" value="Genomic_DNA"/>
</dbReference>
<feature type="transmembrane region" description="Helical" evidence="10">
    <location>
        <begin position="276"/>
        <end position="297"/>
    </location>
</feature>
<sequence>METFYSVTLLIVAAIISNIIASAFDKIPLTFFEIACGFALSFLPLFHHYSLYPEMFMICIIAPLLYTDGTKANLKQFRTSLGQLFSMAVFLAIATAILMGILFHSLMTIVPLTLSIMLAAIITPTDSLALSSITTDIKIPHHVSGALENESLFNDASGIVVFNLAILTFSTGDFSLANGLASFSISFFGGIFIGLIVGLLFYSLQGFLISKSMDTSTVLVPLNLMSPIATYLVAEEFHASGILAVVAAGILHGLYSSRLRLTSTDVQLVIKASWQVVSSLLSGIVFVLLGVTIPTVISKMTQFSNHFLMELLVLAVVLYLGMLMIRFMWAKFNLVNLHPDTQTKNSTKDSFLIAIGGIHGTITLSMALSIPFTINGHDFPFRDEIIFVATIVILLSLVVPTFVLPLILDRRERHDDASFNSYRNQMVNYSIQQIRSDPTINLVDRNYVMDLLDSQKKQGTTNKKQVQEIMNQINSIQYQTIVETLGDNKIDRKLANFAARRFLVNPNRPGGIFKKIGFFIRLTISKRWARKAQRKFVERDPEEHKESRAALRDQLHALRAQIEDEAFSRVNEYLDEIESMENSNSVSFVRRSVTFRHMREDADHETDVQRNELLIKALQFEYQFVSERFRQGNIDKELSDRLNQSIATDQMVYLQSVETD</sequence>
<evidence type="ECO:0000313" key="12">
    <source>
        <dbReference type="EMBL" id="AQW20850.1"/>
    </source>
</evidence>
<feature type="transmembrane region" description="Helical" evidence="10">
    <location>
        <begin position="6"/>
        <end position="24"/>
    </location>
</feature>
<keyword evidence="4 10" id="KW-0812">Transmembrane</keyword>
<dbReference type="AlphaFoldDB" id="A0A1S6QGW8"/>
<dbReference type="PANTHER" id="PTHR10110">
    <property type="entry name" value="SODIUM/HYDROGEN EXCHANGER"/>
    <property type="match status" value="1"/>
</dbReference>
<dbReference type="Proteomes" id="UP000030361">
    <property type="component" value="Chromosome"/>
</dbReference>
<evidence type="ECO:0000313" key="13">
    <source>
        <dbReference type="Proteomes" id="UP000030361"/>
    </source>
</evidence>
<evidence type="ECO:0000256" key="5">
    <source>
        <dbReference type="ARBA" id="ARBA00022989"/>
    </source>
</evidence>
<evidence type="ECO:0000256" key="10">
    <source>
        <dbReference type="SAM" id="Phobius"/>
    </source>
</evidence>
<evidence type="ECO:0000256" key="6">
    <source>
        <dbReference type="ARBA" id="ARBA00023053"/>
    </source>
</evidence>
<keyword evidence="13" id="KW-1185">Reference proteome</keyword>
<dbReference type="GO" id="GO:0005886">
    <property type="term" value="C:plasma membrane"/>
    <property type="evidence" value="ECO:0007669"/>
    <property type="project" value="UniProtKB-SubCell"/>
</dbReference>
<keyword evidence="8 10" id="KW-0472">Membrane</keyword>
<evidence type="ECO:0000256" key="9">
    <source>
        <dbReference type="ARBA" id="ARBA00023201"/>
    </source>
</evidence>
<keyword evidence="2" id="KW-0813">Transport</keyword>
<protein>
    <submittedName>
        <fullName evidence="12">Sodium:proton antiporter</fullName>
    </submittedName>
</protein>
<dbReference type="GO" id="GO:0015386">
    <property type="term" value="F:potassium:proton antiporter activity"/>
    <property type="evidence" value="ECO:0007669"/>
    <property type="project" value="TreeGrafter"/>
</dbReference>
<feature type="transmembrane region" description="Helical" evidence="10">
    <location>
        <begin position="239"/>
        <end position="255"/>
    </location>
</feature>
<dbReference type="InterPro" id="IPR018422">
    <property type="entry name" value="Cation/H_exchanger_CPA1"/>
</dbReference>
<feature type="transmembrane region" description="Helical" evidence="10">
    <location>
        <begin position="309"/>
        <end position="329"/>
    </location>
</feature>
<feature type="transmembrane region" description="Helical" evidence="10">
    <location>
        <begin position="31"/>
        <end position="49"/>
    </location>
</feature>
<dbReference type="GO" id="GO:0015385">
    <property type="term" value="F:sodium:proton antiporter activity"/>
    <property type="evidence" value="ECO:0007669"/>
    <property type="project" value="InterPro"/>
</dbReference>
<dbReference type="Pfam" id="PF00999">
    <property type="entry name" value="Na_H_Exchanger"/>
    <property type="match status" value="1"/>
</dbReference>
<accession>A0A1S6QGW8</accession>
<dbReference type="eggNOG" id="COG0025">
    <property type="taxonomic scope" value="Bacteria"/>
</dbReference>
<keyword evidence="9" id="KW-0739">Sodium transport</keyword>
<feature type="transmembrane region" description="Helical" evidence="10">
    <location>
        <begin position="84"/>
        <end position="103"/>
    </location>
</feature>
<keyword evidence="5 10" id="KW-1133">Transmembrane helix</keyword>
<dbReference type="KEGG" id="lcu:PL11_002430"/>
<dbReference type="Gene3D" id="6.10.140.1330">
    <property type="match status" value="1"/>
</dbReference>
<evidence type="ECO:0000256" key="1">
    <source>
        <dbReference type="ARBA" id="ARBA00004651"/>
    </source>
</evidence>
<evidence type="ECO:0000256" key="7">
    <source>
        <dbReference type="ARBA" id="ARBA00023065"/>
    </source>
</evidence>
<evidence type="ECO:0000256" key="4">
    <source>
        <dbReference type="ARBA" id="ARBA00022692"/>
    </source>
</evidence>
<organism evidence="12 13">
    <name type="scientific">Lentilactobacillus curieae</name>
    <dbReference type="NCBI Taxonomy" id="1138822"/>
    <lineage>
        <taxon>Bacteria</taxon>
        <taxon>Bacillati</taxon>
        <taxon>Bacillota</taxon>
        <taxon>Bacilli</taxon>
        <taxon>Lactobacillales</taxon>
        <taxon>Lactobacillaceae</taxon>
        <taxon>Lentilactobacillus</taxon>
    </lineage>
</organism>
<comment type="subcellular location">
    <subcellularLocation>
        <location evidence="1">Cell membrane</location>
        <topology evidence="1">Multi-pass membrane protein</topology>
    </subcellularLocation>
</comment>
<feature type="transmembrane region" description="Helical" evidence="10">
    <location>
        <begin position="183"/>
        <end position="204"/>
    </location>
</feature>
<feature type="transmembrane region" description="Helical" evidence="10">
    <location>
        <begin position="350"/>
        <end position="374"/>
    </location>
</feature>